<reference evidence="1" key="1">
    <citation type="submission" date="2019-08" db="EMBL/GenBank/DDBJ databases">
        <authorList>
            <person name="Kucharzyk K."/>
            <person name="Murdoch R.W."/>
            <person name="Higgins S."/>
            <person name="Loffler F."/>
        </authorList>
    </citation>
    <scope>NUCLEOTIDE SEQUENCE</scope>
</reference>
<organism evidence="1">
    <name type="scientific">bioreactor metagenome</name>
    <dbReference type="NCBI Taxonomy" id="1076179"/>
    <lineage>
        <taxon>unclassified sequences</taxon>
        <taxon>metagenomes</taxon>
        <taxon>ecological metagenomes</taxon>
    </lineage>
</organism>
<evidence type="ECO:0000313" key="1">
    <source>
        <dbReference type="EMBL" id="MPM98047.1"/>
    </source>
</evidence>
<accession>A0A645E820</accession>
<gene>
    <name evidence="1" type="ORF">SDC9_145228</name>
</gene>
<comment type="caution">
    <text evidence="1">The sequence shown here is derived from an EMBL/GenBank/DDBJ whole genome shotgun (WGS) entry which is preliminary data.</text>
</comment>
<protein>
    <submittedName>
        <fullName evidence="1">Uncharacterized protein</fullName>
    </submittedName>
</protein>
<dbReference type="AlphaFoldDB" id="A0A645E820"/>
<sequence>MVNPDIWTDTGFMELSWGARLLFIGMISRADDDGRGNGSAKSLKAAIFPSDDITVSRIEKLKDEVQQFTRVKFYEANGQIYYQLLKWRLYQQIQYPSKSSIPPFNEDSLNATGKLNEDSHKLTNKLVNKLISADSMNEESHGPSSMRPGDLEQYSAKEKIKSMFKGIVPQEAK</sequence>
<name>A0A645E820_9ZZZZ</name>
<proteinExistence type="predicted"/>
<dbReference type="EMBL" id="VSSQ01044245">
    <property type="protein sequence ID" value="MPM98047.1"/>
    <property type="molecule type" value="Genomic_DNA"/>
</dbReference>